<dbReference type="PANTHER" id="PTHR43630:SF2">
    <property type="entry name" value="GLYCOSYLTRANSFERASE"/>
    <property type="match status" value="1"/>
</dbReference>
<feature type="transmembrane region" description="Helical" evidence="1">
    <location>
        <begin position="225"/>
        <end position="243"/>
    </location>
</feature>
<sequence length="252" mass="29364">MSRKIHISAVVLTRDNATVIERCLTSVRWAEEVVVIDDFSVDKTVGIAKKFGGRIFRRHLNNDWAAQRNFALRQAQGKWVLFIDSDEVVSPALRDEILNLQFTIYNQFSSFKIQRRDVLWGRKLKYGESGNIKLLRLAKRSAGKWQRAVHEYWDVKGRVGTLKNELVHYPHQTLKQFITQINFHSSLHAKENAKEGKKSSIIKIITYPVFKFFLNYILRLGLLDGIHGFVAAAIMSWHSFIAWSKMYIWQKN</sequence>
<keyword evidence="1" id="KW-0812">Transmembrane</keyword>
<evidence type="ECO:0000313" key="4">
    <source>
        <dbReference type="Proteomes" id="UP000178429"/>
    </source>
</evidence>
<dbReference type="PANTHER" id="PTHR43630">
    <property type="entry name" value="POLY-BETA-1,6-N-ACETYL-D-GLUCOSAMINE SYNTHASE"/>
    <property type="match status" value="1"/>
</dbReference>
<dbReference type="Gene3D" id="3.90.550.10">
    <property type="entry name" value="Spore Coat Polysaccharide Biosynthesis Protein SpsA, Chain A"/>
    <property type="match status" value="1"/>
</dbReference>
<organism evidence="3 4">
    <name type="scientific">Candidatus Woesebacteria bacterium RIFCSPLOWO2_01_FULL_44_14</name>
    <dbReference type="NCBI Taxonomy" id="1802525"/>
    <lineage>
        <taxon>Bacteria</taxon>
        <taxon>Candidatus Woeseibacteriota</taxon>
    </lineage>
</organism>
<dbReference type="EMBL" id="MGHL01000019">
    <property type="protein sequence ID" value="OGM68702.1"/>
    <property type="molecule type" value="Genomic_DNA"/>
</dbReference>
<gene>
    <name evidence="3" type="ORF">A2975_05350</name>
</gene>
<protein>
    <recommendedName>
        <fullName evidence="2">Glycosyltransferase 2-like domain-containing protein</fullName>
    </recommendedName>
</protein>
<evidence type="ECO:0000313" key="3">
    <source>
        <dbReference type="EMBL" id="OGM68702.1"/>
    </source>
</evidence>
<dbReference type="SUPFAM" id="SSF53448">
    <property type="entry name" value="Nucleotide-diphospho-sugar transferases"/>
    <property type="match status" value="1"/>
</dbReference>
<name>A0A1F8BXC8_9BACT</name>
<dbReference type="AlphaFoldDB" id="A0A1F8BXC8"/>
<evidence type="ECO:0000256" key="1">
    <source>
        <dbReference type="SAM" id="Phobius"/>
    </source>
</evidence>
<accession>A0A1F8BXC8</accession>
<comment type="caution">
    <text evidence="3">The sequence shown here is derived from an EMBL/GenBank/DDBJ whole genome shotgun (WGS) entry which is preliminary data.</text>
</comment>
<keyword evidence="1" id="KW-1133">Transmembrane helix</keyword>
<dbReference type="Pfam" id="PF00535">
    <property type="entry name" value="Glycos_transf_2"/>
    <property type="match status" value="1"/>
</dbReference>
<dbReference type="Proteomes" id="UP000178429">
    <property type="component" value="Unassembled WGS sequence"/>
</dbReference>
<feature type="domain" description="Glycosyltransferase 2-like" evidence="2">
    <location>
        <begin position="8"/>
        <end position="92"/>
    </location>
</feature>
<dbReference type="STRING" id="1802525.A2975_05350"/>
<keyword evidence="1" id="KW-0472">Membrane</keyword>
<dbReference type="InterPro" id="IPR029044">
    <property type="entry name" value="Nucleotide-diphossugar_trans"/>
</dbReference>
<proteinExistence type="predicted"/>
<dbReference type="InterPro" id="IPR001173">
    <property type="entry name" value="Glyco_trans_2-like"/>
</dbReference>
<dbReference type="CDD" id="cd02511">
    <property type="entry name" value="Beta4Glucosyltransferase"/>
    <property type="match status" value="1"/>
</dbReference>
<evidence type="ECO:0000259" key="2">
    <source>
        <dbReference type="Pfam" id="PF00535"/>
    </source>
</evidence>
<reference evidence="3 4" key="1">
    <citation type="journal article" date="2016" name="Nat. Commun.">
        <title>Thousands of microbial genomes shed light on interconnected biogeochemical processes in an aquifer system.</title>
        <authorList>
            <person name="Anantharaman K."/>
            <person name="Brown C.T."/>
            <person name="Hug L.A."/>
            <person name="Sharon I."/>
            <person name="Castelle C.J."/>
            <person name="Probst A.J."/>
            <person name="Thomas B.C."/>
            <person name="Singh A."/>
            <person name="Wilkins M.J."/>
            <person name="Karaoz U."/>
            <person name="Brodie E.L."/>
            <person name="Williams K.H."/>
            <person name="Hubbard S.S."/>
            <person name="Banfield J.F."/>
        </authorList>
    </citation>
    <scope>NUCLEOTIDE SEQUENCE [LARGE SCALE GENOMIC DNA]</scope>
</reference>